<organism evidence="2 3">
    <name type="scientific">Acidithrix ferrooxidans</name>
    <dbReference type="NCBI Taxonomy" id="1280514"/>
    <lineage>
        <taxon>Bacteria</taxon>
        <taxon>Bacillati</taxon>
        <taxon>Actinomycetota</taxon>
        <taxon>Acidimicrobiia</taxon>
        <taxon>Acidimicrobiales</taxon>
        <taxon>Acidimicrobiaceae</taxon>
        <taxon>Acidithrix</taxon>
    </lineage>
</organism>
<feature type="transmembrane region" description="Helical" evidence="1">
    <location>
        <begin position="51"/>
        <end position="70"/>
    </location>
</feature>
<keyword evidence="1" id="KW-0472">Membrane</keyword>
<comment type="caution">
    <text evidence="2">The sequence shown here is derived from an EMBL/GenBank/DDBJ whole genome shotgun (WGS) entry which is preliminary data.</text>
</comment>
<evidence type="ECO:0000313" key="3">
    <source>
        <dbReference type="Proteomes" id="UP000032360"/>
    </source>
</evidence>
<feature type="transmembrane region" description="Helical" evidence="1">
    <location>
        <begin position="15"/>
        <end position="39"/>
    </location>
</feature>
<keyword evidence="1" id="KW-1133">Transmembrane helix</keyword>
<accession>A0A0D8HES8</accession>
<proteinExistence type="predicted"/>
<name>A0A0D8HES8_9ACTN</name>
<gene>
    <name evidence="2" type="ORF">AXFE_35860</name>
</gene>
<dbReference type="RefSeq" id="WP_052607183.1">
    <property type="nucleotide sequence ID" value="NZ_JXYS01000143.1"/>
</dbReference>
<keyword evidence="3" id="KW-1185">Reference proteome</keyword>
<reference evidence="2 3" key="1">
    <citation type="submission" date="2015-01" db="EMBL/GenBank/DDBJ databases">
        <title>Draft genome of the acidophilic iron oxidizer Acidithrix ferrooxidans strain Py-F3.</title>
        <authorList>
            <person name="Poehlein A."/>
            <person name="Eisen S."/>
            <person name="Schloemann M."/>
            <person name="Johnson B.D."/>
            <person name="Daniel R."/>
            <person name="Muehling M."/>
        </authorList>
    </citation>
    <scope>NUCLEOTIDE SEQUENCE [LARGE SCALE GENOMIC DNA]</scope>
    <source>
        <strain evidence="2 3">Py-F3</strain>
    </source>
</reference>
<dbReference type="AlphaFoldDB" id="A0A0D8HES8"/>
<dbReference type="EMBL" id="JXYS01000143">
    <property type="protein sequence ID" value="KJF15561.1"/>
    <property type="molecule type" value="Genomic_DNA"/>
</dbReference>
<evidence type="ECO:0000256" key="1">
    <source>
        <dbReference type="SAM" id="Phobius"/>
    </source>
</evidence>
<sequence length="129" mass="14115">MVSTERVPRTGPREWVSVALLLLGGFVVGLGWFAGLILLWSSRVWTRKQKLVGTLVLPGGLLAPVIWFGVNSRATDCTTATNSQGRIVFRQCITSEFGLSFTTVEIVFILGILACLFSIVYLIRAADLL</sequence>
<keyword evidence="1" id="KW-0812">Transmembrane</keyword>
<evidence type="ECO:0000313" key="2">
    <source>
        <dbReference type="EMBL" id="KJF15561.1"/>
    </source>
</evidence>
<feature type="transmembrane region" description="Helical" evidence="1">
    <location>
        <begin position="106"/>
        <end position="123"/>
    </location>
</feature>
<dbReference type="Proteomes" id="UP000032360">
    <property type="component" value="Unassembled WGS sequence"/>
</dbReference>
<protein>
    <submittedName>
        <fullName evidence="2">Uncharacterized protein</fullName>
    </submittedName>
</protein>